<feature type="region of interest" description="Disordered" evidence="1">
    <location>
        <begin position="289"/>
        <end position="315"/>
    </location>
</feature>
<evidence type="ECO:0000313" key="4">
    <source>
        <dbReference type="Proteomes" id="UP001341840"/>
    </source>
</evidence>
<dbReference type="Proteomes" id="UP001341840">
    <property type="component" value="Unassembled WGS sequence"/>
</dbReference>
<evidence type="ECO:0000256" key="1">
    <source>
        <dbReference type="SAM" id="MobiDB-lite"/>
    </source>
</evidence>
<protein>
    <recommendedName>
        <fullName evidence="2">Putative plant transposon protein domain-containing protein</fullName>
    </recommendedName>
</protein>
<organism evidence="3 4">
    <name type="scientific">Stylosanthes scabra</name>
    <dbReference type="NCBI Taxonomy" id="79078"/>
    <lineage>
        <taxon>Eukaryota</taxon>
        <taxon>Viridiplantae</taxon>
        <taxon>Streptophyta</taxon>
        <taxon>Embryophyta</taxon>
        <taxon>Tracheophyta</taxon>
        <taxon>Spermatophyta</taxon>
        <taxon>Magnoliopsida</taxon>
        <taxon>eudicotyledons</taxon>
        <taxon>Gunneridae</taxon>
        <taxon>Pentapetalae</taxon>
        <taxon>rosids</taxon>
        <taxon>fabids</taxon>
        <taxon>Fabales</taxon>
        <taxon>Fabaceae</taxon>
        <taxon>Papilionoideae</taxon>
        <taxon>50 kb inversion clade</taxon>
        <taxon>dalbergioids sensu lato</taxon>
        <taxon>Dalbergieae</taxon>
        <taxon>Pterocarpus clade</taxon>
        <taxon>Stylosanthes</taxon>
    </lineage>
</organism>
<gene>
    <name evidence="3" type="ORF">PIB30_095034</name>
</gene>
<feature type="domain" description="Putative plant transposon protein" evidence="2">
    <location>
        <begin position="8"/>
        <end position="164"/>
    </location>
</feature>
<dbReference type="Pfam" id="PF20167">
    <property type="entry name" value="Transposase_32"/>
    <property type="match status" value="1"/>
</dbReference>
<comment type="caution">
    <text evidence="3">The sequence shown here is derived from an EMBL/GenBank/DDBJ whole genome shotgun (WGS) entry which is preliminary data.</text>
</comment>
<evidence type="ECO:0000259" key="2">
    <source>
        <dbReference type="Pfam" id="PF20167"/>
    </source>
</evidence>
<accession>A0ABU6SWH2</accession>
<proteinExistence type="predicted"/>
<dbReference type="EMBL" id="JASCZI010062557">
    <property type="protein sequence ID" value="MED6140624.1"/>
    <property type="molecule type" value="Genomic_DNA"/>
</dbReference>
<keyword evidence="4" id="KW-1185">Reference proteome</keyword>
<feature type="compositionally biased region" description="Basic and acidic residues" evidence="1">
    <location>
        <begin position="289"/>
        <end position="309"/>
    </location>
</feature>
<sequence length="315" mass="37010">MENERHLPLTYTTWVRGKEINFSPEAIHNVLNLRSHPLPNVASYHDRKNVKDFRVNDILRDLCVEGAQWDFHDDGRPHFLRRTDLQPIARGWYEFVTQSIMPTANRSEVNVERAMIVHSITIGEDVQVDEIIAEQFYKFINKTGIKTKLPFPGIIQRLSNEAKVSIPNDTMILIETNINAKLMERVRGERTARRQAPLLPSNKMKQLLKFYKLHNFSKASHQTTWLILIMQWQQCNCNLTKGGMPSNRELTMREMQGRGIPVTIENLKVNRQRAEEMWRVRQEYQRSIDEAMSRKSKEQNKGKARREEEKSEDED</sequence>
<name>A0ABU6SWH2_9FABA</name>
<evidence type="ECO:0000313" key="3">
    <source>
        <dbReference type="EMBL" id="MED6140624.1"/>
    </source>
</evidence>
<reference evidence="3 4" key="1">
    <citation type="journal article" date="2023" name="Plants (Basel)">
        <title>Bridging the Gap: Combining Genomics and Transcriptomics Approaches to Understand Stylosanthes scabra, an Orphan Legume from the Brazilian Caatinga.</title>
        <authorList>
            <person name="Ferreira-Neto J.R.C."/>
            <person name="da Silva M.D."/>
            <person name="Binneck E."/>
            <person name="de Melo N.F."/>
            <person name="da Silva R.H."/>
            <person name="de Melo A.L.T.M."/>
            <person name="Pandolfi V."/>
            <person name="Bustamante F.O."/>
            <person name="Brasileiro-Vidal A.C."/>
            <person name="Benko-Iseppon A.M."/>
        </authorList>
    </citation>
    <scope>NUCLEOTIDE SEQUENCE [LARGE SCALE GENOMIC DNA]</scope>
    <source>
        <tissue evidence="3">Leaves</tissue>
    </source>
</reference>
<dbReference type="InterPro" id="IPR046796">
    <property type="entry name" value="Transposase_32_dom"/>
</dbReference>